<name>A0AB34JZ59_PRYPA</name>
<dbReference type="AlphaFoldDB" id="A0AB34JZ59"/>
<keyword evidence="2" id="KW-1185">Reference proteome</keyword>
<reference evidence="1 2" key="1">
    <citation type="journal article" date="2024" name="Science">
        <title>Giant polyketide synthase enzymes in the biosynthesis of giant marine polyether toxins.</title>
        <authorList>
            <person name="Fallon T.R."/>
            <person name="Shende V.V."/>
            <person name="Wierzbicki I.H."/>
            <person name="Pendleton A.L."/>
            <person name="Watervoot N.F."/>
            <person name="Auber R.P."/>
            <person name="Gonzalez D.J."/>
            <person name="Wisecaver J.H."/>
            <person name="Moore B.S."/>
        </authorList>
    </citation>
    <scope>NUCLEOTIDE SEQUENCE [LARGE SCALE GENOMIC DNA]</scope>
    <source>
        <strain evidence="1 2">12B1</strain>
    </source>
</reference>
<dbReference type="EMBL" id="JBGBPQ010000003">
    <property type="protein sequence ID" value="KAL1526227.1"/>
    <property type="molecule type" value="Genomic_DNA"/>
</dbReference>
<proteinExistence type="predicted"/>
<protein>
    <submittedName>
        <fullName evidence="1">Uncharacterized protein</fullName>
    </submittedName>
</protein>
<dbReference type="Proteomes" id="UP001515480">
    <property type="component" value="Unassembled WGS sequence"/>
</dbReference>
<evidence type="ECO:0000313" key="2">
    <source>
        <dbReference type="Proteomes" id="UP001515480"/>
    </source>
</evidence>
<evidence type="ECO:0000313" key="1">
    <source>
        <dbReference type="EMBL" id="KAL1526227.1"/>
    </source>
</evidence>
<organism evidence="1 2">
    <name type="scientific">Prymnesium parvum</name>
    <name type="common">Toxic golden alga</name>
    <dbReference type="NCBI Taxonomy" id="97485"/>
    <lineage>
        <taxon>Eukaryota</taxon>
        <taxon>Haptista</taxon>
        <taxon>Haptophyta</taxon>
        <taxon>Prymnesiophyceae</taxon>
        <taxon>Prymnesiales</taxon>
        <taxon>Prymnesiaceae</taxon>
        <taxon>Prymnesium</taxon>
    </lineage>
</organism>
<sequence length="781" mass="84686">MWVGPLLSAMAAQPPVDWLVHAEAATQQFKTTFTSSPSTPPYKRGGALLRLSNGLIERNFFAGADGGFCTVEYRHLRTQQTFFRAIAPEGNLTLNGTGFDIGGCAGQPDGHNEFFTPETYAHALAVGNRSLVFVNATQEPPAPLFDWTPGTRHSPRDVAWPPRGVHLIATFVPPPTAPAALRGTVVRVHYEMYDGMPVLRKWVEVAAGDAPQPVSVDTLVYEMLRAPNFAPEHMSIVQQQYNNPVPADDQTRGGSFGRDFSLWFADADYDACCDQELHVPYTLYTRLLVGYTASAAYGGPTGPGAVVTPRGASFHSLSLRTILHDSLSAERVGLGIREMHRRLAPHLLENPINLMATDISTSAAFTLAIDQAAETGHEILIVGFGAKGWCGLCFSQLRNQSFRGWFKAHVAYAAKRGVEVSGYTLMQHNGWGESIPLAEQTLGRDLSTRGPTACFATDWHAGYRAAVLDFVEETRMGGLETDGQFEGIPCADKGGDHRHNGIEGGYSYGMAATLEFNTQLKALGAYQTGADGYCFSGANKWNHADTDRFSQLPLWEQMTVGRMYIYDSTFARLPTSGQIGVNDLAETSKACAVVDRVGCFDFVLGTQYLMGTIPTFRSASLFAPADPNATALQHTISKWTSFYKRYRALRPSGRAGVLVDKLLHLRRPDSRSLEAVAHLTSDDSDATRAILSVVNPTPAATSAALELPLYYAGIAQGSRVALRGIDLASPSGRAAPTAAREEHVVGAEGVGPYSVLVEVKLPPRSYSAYIVELLSESSRPR</sequence>
<comment type="caution">
    <text evidence="1">The sequence shown here is derived from an EMBL/GenBank/DDBJ whole genome shotgun (WGS) entry which is preliminary data.</text>
</comment>
<accession>A0AB34JZ59</accession>
<gene>
    <name evidence="1" type="ORF">AB1Y20_014951</name>
</gene>